<dbReference type="InterPro" id="IPR036397">
    <property type="entry name" value="RNaseH_sf"/>
</dbReference>
<dbReference type="AlphaFoldDB" id="A0A6S6QXI2"/>
<proteinExistence type="predicted"/>
<feature type="domain" description="3'-5' exoribonuclease Rv2179c-like" evidence="1">
    <location>
        <begin position="7"/>
        <end position="172"/>
    </location>
</feature>
<reference evidence="2 3" key="1">
    <citation type="submission" date="2020-08" db="EMBL/GenBank/DDBJ databases">
        <title>Genome sequence of Rhizobiales bacterium strain IZ6.</title>
        <authorList>
            <person name="Nakai R."/>
            <person name="Naganuma T."/>
        </authorList>
    </citation>
    <scope>NUCLEOTIDE SEQUENCE [LARGE SCALE GENOMIC DNA]</scope>
    <source>
        <strain evidence="2 3">IZ6</strain>
    </source>
</reference>
<dbReference type="Gene3D" id="3.30.420.10">
    <property type="entry name" value="Ribonuclease H-like superfamily/Ribonuclease H"/>
    <property type="match status" value="1"/>
</dbReference>
<evidence type="ECO:0000259" key="1">
    <source>
        <dbReference type="Pfam" id="PF16473"/>
    </source>
</evidence>
<keyword evidence="3" id="KW-1185">Reference proteome</keyword>
<evidence type="ECO:0000313" key="3">
    <source>
        <dbReference type="Proteomes" id="UP000515317"/>
    </source>
</evidence>
<evidence type="ECO:0000313" key="2">
    <source>
        <dbReference type="EMBL" id="BCJ91740.1"/>
    </source>
</evidence>
<accession>A0A6S6QXI2</accession>
<organism evidence="2 3">
    <name type="scientific">Terrihabitans soli</name>
    <dbReference type="NCBI Taxonomy" id="708113"/>
    <lineage>
        <taxon>Bacteria</taxon>
        <taxon>Pseudomonadati</taxon>
        <taxon>Pseudomonadota</taxon>
        <taxon>Alphaproteobacteria</taxon>
        <taxon>Hyphomicrobiales</taxon>
        <taxon>Terrihabitans</taxon>
    </lineage>
</organism>
<name>A0A6S6QXI2_9HYPH</name>
<dbReference type="SUPFAM" id="SSF53098">
    <property type="entry name" value="Ribonuclease H-like"/>
    <property type="match status" value="1"/>
</dbReference>
<dbReference type="GO" id="GO:0003676">
    <property type="term" value="F:nucleic acid binding"/>
    <property type="evidence" value="ECO:0007669"/>
    <property type="project" value="InterPro"/>
</dbReference>
<sequence>MESSYTDVMVDIETTGVAPDDSAIIQIAAVRFNLEERTVDSTDMFNRCLSIPPKRFWDEGTRHWWSKQKASVFQEITSRAEDPATVVQALADWAGYKGLTFWAKPSHFDFMFVESYFKQFNIPSPFHFRNTIDQNSFIRGLGRSSNLPKVQVEMAGDAHNAIFDVLNQIGTVFAAMDQVHPYVPEAA</sequence>
<dbReference type="KEGG" id="tso:IZ6_24750"/>
<dbReference type="EMBL" id="AP023361">
    <property type="protein sequence ID" value="BCJ91740.1"/>
    <property type="molecule type" value="Genomic_DNA"/>
</dbReference>
<dbReference type="InterPro" id="IPR033390">
    <property type="entry name" value="Rv2179c-like"/>
</dbReference>
<gene>
    <name evidence="2" type="ORF">IZ6_24750</name>
</gene>
<dbReference type="InterPro" id="IPR012337">
    <property type="entry name" value="RNaseH-like_sf"/>
</dbReference>
<dbReference type="Pfam" id="PF16473">
    <property type="entry name" value="Rv2179c-like"/>
    <property type="match status" value="1"/>
</dbReference>
<protein>
    <recommendedName>
        <fullName evidence="1">3'-5' exoribonuclease Rv2179c-like domain-containing protein</fullName>
    </recommendedName>
</protein>
<dbReference type="RefSeq" id="WP_222875364.1">
    <property type="nucleotide sequence ID" value="NZ_AP023361.1"/>
</dbReference>
<dbReference type="Proteomes" id="UP000515317">
    <property type="component" value="Chromosome"/>
</dbReference>